<dbReference type="InterPro" id="IPR036366">
    <property type="entry name" value="PGBDSf"/>
</dbReference>
<proteinExistence type="predicted"/>
<protein>
    <submittedName>
        <fullName evidence="1">Uncharacterized protein</fullName>
    </submittedName>
</protein>
<organism evidence="1">
    <name type="scientific">uncultured bacterium IN-02</name>
    <dbReference type="NCBI Taxonomy" id="1805580"/>
    <lineage>
        <taxon>Bacteria</taxon>
        <taxon>environmental samples</taxon>
    </lineage>
</organism>
<sequence>MANYSLTGYTPPAGVDSRQKVKEYQTRLGVTADGIWGPKTQAAYEASLSQSRNDWNTPVSIYGGYYDKALSMLSAPAVQVNRPTRAEIQADVEASLRPAAEQAIATRRARGETNMAELDADAASRGMGASTYVTSVKEREMANTERDVATIESNYGAALAERVASYLQYYTNLELQAQMQNAQLQYNAKNAAASLAAQWYAAYQSTSAKENTKRSGTGGSTAAETVYFSMSPAEYAEFVMNMSEAERRLLYSSDSAQWKESREELYGALGAAGYAALEAAANPKRKSAGGSGIWAAQKY</sequence>
<dbReference type="EMBL" id="KU736867">
    <property type="protein sequence ID" value="AMP42130.1"/>
    <property type="molecule type" value="Genomic_DNA"/>
</dbReference>
<dbReference type="Gene3D" id="1.10.101.10">
    <property type="entry name" value="PGBD-like superfamily/PGBD"/>
    <property type="match status" value="1"/>
</dbReference>
<reference evidence="1" key="1">
    <citation type="journal article" date="2016" name="Appl. Environ. Microbiol.">
        <title>Diversity of the Tetracycline Mobilome within a Chinese Pig Manure Sample.</title>
        <authorList>
            <person name="Leclercq S.O."/>
            <person name="Wang C."/>
            <person name="Zhu Y."/>
            <person name="Wu H."/>
            <person name="Du X."/>
            <person name="Liu Z."/>
            <person name="Feng J."/>
        </authorList>
    </citation>
    <scope>NUCLEOTIDE SEQUENCE</scope>
</reference>
<reference evidence="1" key="2">
    <citation type="submission" date="2016-02" db="EMBL/GenBank/DDBJ databases">
        <authorList>
            <person name="Wen L."/>
            <person name="He K."/>
            <person name="Yang H."/>
        </authorList>
    </citation>
    <scope>NUCLEOTIDE SEQUENCE</scope>
</reference>
<name>A0A142BVJ2_9BACT</name>
<evidence type="ECO:0000313" key="1">
    <source>
        <dbReference type="EMBL" id="AMP42130.1"/>
    </source>
</evidence>
<accession>A0A142BVJ2</accession>
<dbReference type="AlphaFoldDB" id="A0A142BVJ2"/>